<evidence type="ECO:0000259" key="8">
    <source>
        <dbReference type="Pfam" id="PF16573"/>
    </source>
</evidence>
<dbReference type="InterPro" id="IPR027417">
    <property type="entry name" value="P-loop_NTPase"/>
</dbReference>
<gene>
    <name evidence="10" type="ORF">MICPUN_93824</name>
</gene>
<dbReference type="InterPro" id="IPR032324">
    <property type="entry name" value="Clp1_N"/>
</dbReference>
<keyword evidence="4 6" id="KW-0067">ATP-binding</keyword>
<dbReference type="Proteomes" id="UP000002009">
    <property type="component" value="Chromosome 3"/>
</dbReference>
<dbReference type="Pfam" id="PF06807">
    <property type="entry name" value="Clp1"/>
    <property type="match status" value="1"/>
</dbReference>
<dbReference type="GO" id="GO:0031124">
    <property type="term" value="P:mRNA 3'-end processing"/>
    <property type="evidence" value="ECO:0007669"/>
    <property type="project" value="UniProtKB-UniRule"/>
</dbReference>
<evidence type="ECO:0000256" key="3">
    <source>
        <dbReference type="ARBA" id="ARBA00022741"/>
    </source>
</evidence>
<keyword evidence="11" id="KW-1185">Reference proteome</keyword>
<feature type="domain" description="Clp1 N-terminal" evidence="8">
    <location>
        <begin position="15"/>
        <end position="104"/>
    </location>
</feature>
<dbReference type="RefSeq" id="XP_002501146.1">
    <property type="nucleotide sequence ID" value="XM_002501100.1"/>
</dbReference>
<dbReference type="GeneID" id="8242335"/>
<accession>C1E2U3</accession>
<evidence type="ECO:0000256" key="6">
    <source>
        <dbReference type="HAMAP-Rule" id="MF_03035"/>
    </source>
</evidence>
<evidence type="ECO:0000256" key="2">
    <source>
        <dbReference type="ARBA" id="ARBA00022664"/>
    </source>
</evidence>
<dbReference type="GO" id="GO:0005524">
    <property type="term" value="F:ATP binding"/>
    <property type="evidence" value="ECO:0007669"/>
    <property type="project" value="UniProtKB-UniRule"/>
</dbReference>
<dbReference type="InParanoid" id="C1E2U3"/>
<comment type="similarity">
    <text evidence="6">Belongs to the Clp1 family. Clp1 subfamily.</text>
</comment>
<feature type="domain" description="Clp1 C-terminal" evidence="7">
    <location>
        <begin position="330"/>
        <end position="441"/>
    </location>
</feature>
<keyword evidence="2 6" id="KW-0507">mRNA processing</keyword>
<dbReference type="PANTHER" id="PTHR12755:SF6">
    <property type="entry name" value="POLYRIBONUCLEOTIDE 5'-HYDROXYL-KINASE CLP1"/>
    <property type="match status" value="1"/>
</dbReference>
<dbReference type="eggNOG" id="KOG2749">
    <property type="taxonomic scope" value="Eukaryota"/>
</dbReference>
<organism evidence="10 11">
    <name type="scientific">Micromonas commoda (strain RCC299 / NOUM17 / CCMP2709)</name>
    <name type="common">Picoplanktonic green alga</name>
    <dbReference type="NCBI Taxonomy" id="296587"/>
    <lineage>
        <taxon>Eukaryota</taxon>
        <taxon>Viridiplantae</taxon>
        <taxon>Chlorophyta</taxon>
        <taxon>Mamiellophyceae</taxon>
        <taxon>Mamiellales</taxon>
        <taxon>Mamiellaceae</taxon>
        <taxon>Micromonas</taxon>
    </lineage>
</organism>
<dbReference type="FunCoup" id="C1E2U3">
    <property type="interactions" value="1880"/>
</dbReference>
<sequence>MGDDAPNAGTQTHYLNKEEEFRVEVKIGTSVKVTLTDGTAEIFGAELPKGTPVTLPGGKHAVFSWHGATIDVLGATELEYVARDTPMTQYLNLDGVLEERRKAAAAAGAAGDDGFASDGPRVALVGPTDVGKSSIAKILTNYAVRKQWAPLFVDLDLGQGGITCPATIGAVPVDRPIDAEEGVPLEMPLVYFAGDTSPGNNPDLYRYLVERMAAMLDARHASNPAARAAGVVINTMGWVEGQGYKLLLHALDALKVDNVVVVGQERLHSELTRDFRGKRVGGDVPGEGTPVRVWKLNKSGGVVERSPEFRRRCRDQKIREYFYGAPGAELQPHSQTLPFGQVSIFKVGGGPRAPATALPIGQQSSSDPLRVTTVAPSMSLLNSVLAVSHGRSNADLLSSNVAGFIFVTEVDMRNGRFTFVSPSAGELPSRNLLAGSLKWIEMP</sequence>
<dbReference type="InterPro" id="IPR045116">
    <property type="entry name" value="Clp1/Grc3"/>
</dbReference>
<keyword evidence="3 6" id="KW-0547">Nucleotide-binding</keyword>
<dbReference type="FunFam" id="2.60.120.1030:FF:000001">
    <property type="entry name" value="Protein CLP1 homolog 5"/>
    <property type="match status" value="1"/>
</dbReference>
<evidence type="ECO:0000256" key="5">
    <source>
        <dbReference type="ARBA" id="ARBA00023242"/>
    </source>
</evidence>
<keyword evidence="5 6" id="KW-0539">Nucleus</keyword>
<dbReference type="HAMAP" id="MF_03035">
    <property type="entry name" value="Clp1"/>
    <property type="match status" value="1"/>
</dbReference>
<dbReference type="FunFam" id="2.40.30.330:FF:000002">
    <property type="entry name" value="Protein CLP1 homolog"/>
    <property type="match status" value="1"/>
</dbReference>
<dbReference type="KEGG" id="mis:MICPUN_93824"/>
<dbReference type="Gene3D" id="2.60.120.1030">
    <property type="entry name" value="Clp1, DNA binding domain"/>
    <property type="match status" value="1"/>
</dbReference>
<evidence type="ECO:0000313" key="11">
    <source>
        <dbReference type="Proteomes" id="UP000002009"/>
    </source>
</evidence>
<dbReference type="Pfam" id="PF16575">
    <property type="entry name" value="CLP1_P"/>
    <property type="match status" value="1"/>
</dbReference>
<dbReference type="GO" id="GO:0005849">
    <property type="term" value="C:mRNA cleavage factor complex"/>
    <property type="evidence" value="ECO:0007669"/>
    <property type="project" value="InterPro"/>
</dbReference>
<comment type="subcellular location">
    <subcellularLocation>
        <location evidence="1 6">Nucleus</location>
    </subcellularLocation>
</comment>
<feature type="binding site" evidence="6">
    <location>
        <begin position="129"/>
        <end position="134"/>
    </location>
    <ligand>
        <name>ATP</name>
        <dbReference type="ChEBI" id="CHEBI:30616"/>
    </ligand>
</feature>
<name>C1E2U3_MICCC</name>
<dbReference type="AlphaFoldDB" id="C1E2U3"/>
<dbReference type="InterPro" id="IPR038239">
    <property type="entry name" value="Clp1_N_sf"/>
</dbReference>
<dbReference type="STRING" id="296587.C1E2U3"/>
<dbReference type="GO" id="GO:0051731">
    <property type="term" value="F:polynucleotide 5'-hydroxyl-kinase activity"/>
    <property type="evidence" value="ECO:0007669"/>
    <property type="project" value="InterPro"/>
</dbReference>
<dbReference type="Gene3D" id="2.40.30.330">
    <property type="entry name" value="Pre-mRNA cleavage complex subunit Clp1, C-terminal domain"/>
    <property type="match status" value="1"/>
</dbReference>
<evidence type="ECO:0000259" key="7">
    <source>
        <dbReference type="Pfam" id="PF06807"/>
    </source>
</evidence>
<feature type="binding site" evidence="6">
    <location>
        <position position="20"/>
    </location>
    <ligand>
        <name>ATP</name>
        <dbReference type="ChEBI" id="CHEBI:30616"/>
    </ligand>
</feature>
<dbReference type="OMA" id="VQYVNCH"/>
<protein>
    <recommendedName>
        <fullName evidence="6">Protein CLP1 homolog</fullName>
    </recommendedName>
</protein>
<dbReference type="EMBL" id="CP001324">
    <property type="protein sequence ID" value="ACO62404.1"/>
    <property type="molecule type" value="Genomic_DNA"/>
</dbReference>
<dbReference type="Gene3D" id="3.40.50.300">
    <property type="entry name" value="P-loop containing nucleotide triphosphate hydrolases"/>
    <property type="match status" value="1"/>
</dbReference>
<dbReference type="SUPFAM" id="SSF52540">
    <property type="entry name" value="P-loop containing nucleoside triphosphate hydrolases"/>
    <property type="match status" value="1"/>
</dbReference>
<dbReference type="InterPro" id="IPR028606">
    <property type="entry name" value="Clp1"/>
</dbReference>
<evidence type="ECO:0000256" key="4">
    <source>
        <dbReference type="ARBA" id="ARBA00022840"/>
    </source>
</evidence>
<dbReference type="PANTHER" id="PTHR12755">
    <property type="entry name" value="CLEAVAGE/POLYADENYLATION FACTOR IA SUBUNIT CLP1P"/>
    <property type="match status" value="1"/>
</dbReference>
<dbReference type="GO" id="GO:0006388">
    <property type="term" value="P:tRNA splicing, via endonucleolytic cleavage and ligation"/>
    <property type="evidence" value="ECO:0007669"/>
    <property type="project" value="TreeGrafter"/>
</dbReference>
<feature type="binding site" evidence="6">
    <location>
        <position position="59"/>
    </location>
    <ligand>
        <name>ATP</name>
        <dbReference type="ChEBI" id="CHEBI:30616"/>
    </ligand>
</feature>
<dbReference type="InterPro" id="IPR010655">
    <property type="entry name" value="Clp1_C"/>
</dbReference>
<comment type="function">
    <text evidence="6">Required for endonucleolytic cleavage during polyadenylation-dependent pre-mRNA 3'-end formation.</text>
</comment>
<feature type="domain" description="Clp1 P-loop" evidence="9">
    <location>
        <begin position="126"/>
        <end position="324"/>
    </location>
</feature>
<evidence type="ECO:0000313" key="10">
    <source>
        <dbReference type="EMBL" id="ACO62404.1"/>
    </source>
</evidence>
<reference evidence="10 11" key="1">
    <citation type="journal article" date="2009" name="Science">
        <title>Green evolution and dynamic adaptations revealed by genomes of the marine picoeukaryotes Micromonas.</title>
        <authorList>
            <person name="Worden A.Z."/>
            <person name="Lee J.H."/>
            <person name="Mock T."/>
            <person name="Rouze P."/>
            <person name="Simmons M.P."/>
            <person name="Aerts A.L."/>
            <person name="Allen A.E."/>
            <person name="Cuvelier M.L."/>
            <person name="Derelle E."/>
            <person name="Everett M.V."/>
            <person name="Foulon E."/>
            <person name="Grimwood J."/>
            <person name="Gundlach H."/>
            <person name="Henrissat B."/>
            <person name="Napoli C."/>
            <person name="McDonald S.M."/>
            <person name="Parker M.S."/>
            <person name="Rombauts S."/>
            <person name="Salamov A."/>
            <person name="Von Dassow P."/>
            <person name="Badger J.H."/>
            <person name="Coutinho P.M."/>
            <person name="Demir E."/>
            <person name="Dubchak I."/>
            <person name="Gentemann C."/>
            <person name="Eikrem W."/>
            <person name="Gready J.E."/>
            <person name="John U."/>
            <person name="Lanier W."/>
            <person name="Lindquist E.A."/>
            <person name="Lucas S."/>
            <person name="Mayer K.F."/>
            <person name="Moreau H."/>
            <person name="Not F."/>
            <person name="Otillar R."/>
            <person name="Panaud O."/>
            <person name="Pangilinan J."/>
            <person name="Paulsen I."/>
            <person name="Piegu B."/>
            <person name="Poliakov A."/>
            <person name="Robbens S."/>
            <person name="Schmutz J."/>
            <person name="Toulza E."/>
            <person name="Wyss T."/>
            <person name="Zelensky A."/>
            <person name="Zhou K."/>
            <person name="Armbrust E.V."/>
            <person name="Bhattacharya D."/>
            <person name="Goodenough U.W."/>
            <person name="Van de Peer Y."/>
            <person name="Grigoriev I.V."/>
        </authorList>
    </citation>
    <scope>NUCLEOTIDE SEQUENCE [LARGE SCALE GENOMIC DNA]</scope>
    <source>
        <strain evidence="11">RCC299 / NOUM17</strain>
    </source>
</reference>
<evidence type="ECO:0000259" key="9">
    <source>
        <dbReference type="Pfam" id="PF16575"/>
    </source>
</evidence>
<dbReference type="Pfam" id="PF16573">
    <property type="entry name" value="CLP1_N"/>
    <property type="match status" value="1"/>
</dbReference>
<dbReference type="InterPro" id="IPR032319">
    <property type="entry name" value="CLP1_P"/>
</dbReference>
<dbReference type="InterPro" id="IPR038238">
    <property type="entry name" value="Clp1_C_sf"/>
</dbReference>
<dbReference type="OrthoDB" id="258143at2759"/>
<proteinExistence type="inferred from homology"/>
<evidence type="ECO:0000256" key="1">
    <source>
        <dbReference type="ARBA" id="ARBA00004123"/>
    </source>
</evidence>